<protein>
    <submittedName>
        <fullName evidence="1">Uncharacterized protein</fullName>
    </submittedName>
</protein>
<sequence length="264" mass="26304">MAYQQGFANVFYSAATVQTGAATVTNVSVPWDTQFRGQDYVGRPYVLIQPSLGRDPGLYVFNGTQYLFGINYEDFGKLVSADSTFTVVYNASAAVSVPSGATVWTGGQKVTGLSTIPANTNAVYVIVEAASSSGGSGVTSVNGKTGAVVISATDITTGTFAAAQLGAGSGNNDVLTTNGSGAPTWVATLSAAQMGSGAGNNLVHTTNGSGAPAWVSTVPTANLPVASSSALGLAQAGTGLSVAGGVFSVNTSVLTLDEGTYTGV</sequence>
<name>A0A8S5UI39_9CAUD</name>
<evidence type="ECO:0000313" key="1">
    <source>
        <dbReference type="EMBL" id="DAF94157.1"/>
    </source>
</evidence>
<proteinExistence type="predicted"/>
<dbReference type="EMBL" id="BK016090">
    <property type="protein sequence ID" value="DAF94254.1"/>
    <property type="molecule type" value="Genomic_DNA"/>
</dbReference>
<organism evidence="1">
    <name type="scientific">Myoviridae sp. ctu2j3</name>
    <dbReference type="NCBI Taxonomy" id="2825197"/>
    <lineage>
        <taxon>Viruses</taxon>
        <taxon>Duplodnaviria</taxon>
        <taxon>Heunggongvirae</taxon>
        <taxon>Uroviricota</taxon>
        <taxon>Caudoviricetes</taxon>
    </lineage>
</organism>
<dbReference type="EMBL" id="BK016090">
    <property type="protein sequence ID" value="DAF94157.1"/>
    <property type="molecule type" value="Genomic_DNA"/>
</dbReference>
<reference evidence="1" key="1">
    <citation type="journal article" date="2021" name="Proc. Natl. Acad. Sci. U.S.A.">
        <title>A Catalog of Tens of Thousands of Viruses from Human Metagenomes Reveals Hidden Associations with Chronic Diseases.</title>
        <authorList>
            <person name="Tisza M.J."/>
            <person name="Buck C.B."/>
        </authorList>
    </citation>
    <scope>NUCLEOTIDE SEQUENCE</scope>
    <source>
        <strain evidence="1">Ctu2j3</strain>
    </source>
</reference>
<accession>A0A8S5UI39</accession>